<dbReference type="EMBL" id="PYGR01000055">
    <property type="protein sequence ID" value="PTO34588.1"/>
    <property type="molecule type" value="Genomic_DNA"/>
</dbReference>
<proteinExistence type="inferred from homology"/>
<keyword evidence="5 6" id="KW-0472">Membrane</keyword>
<dbReference type="AlphaFoldDB" id="A0A1A6G7B7"/>
<sequence>MKIYVQFKSYLESKGYWEVFIYLFFGGLATVVNFVSYAIAQQIFQLSMPVSNTISWICSVLFAFVTNKVWVFRSKSPSYTHLFIEFGKFVFYRIVSYGLDMGAMFLMIKGLEMNDYVAKIITQILVVLANYVFSKLFIFNKTEIIEEPVETSKKLED</sequence>
<dbReference type="GO" id="GO:0000271">
    <property type="term" value="P:polysaccharide biosynthetic process"/>
    <property type="evidence" value="ECO:0007669"/>
    <property type="project" value="InterPro"/>
</dbReference>
<accession>A0A1A6G7B7</accession>
<feature type="transmembrane region" description="Helical" evidence="6">
    <location>
        <begin position="52"/>
        <end position="70"/>
    </location>
</feature>
<dbReference type="OrthoDB" id="361483at2"/>
<dbReference type="RefSeq" id="WP_019723152.1">
    <property type="nucleotide sequence ID" value="NZ_CABMMO010000004.1"/>
</dbReference>
<gene>
    <name evidence="8" type="ORF">BTN92_05820</name>
    <name evidence="9" type="ORF">C6N14_11430</name>
</gene>
<evidence type="ECO:0000256" key="2">
    <source>
        <dbReference type="ARBA" id="ARBA00009399"/>
    </source>
</evidence>
<feature type="transmembrane region" description="Helical" evidence="6">
    <location>
        <begin position="120"/>
        <end position="139"/>
    </location>
</feature>
<dbReference type="EMBL" id="MSTR01000004">
    <property type="protein sequence ID" value="ONN43821.1"/>
    <property type="molecule type" value="Genomic_DNA"/>
</dbReference>
<evidence type="ECO:0000313" key="9">
    <source>
        <dbReference type="EMBL" id="PTO34588.1"/>
    </source>
</evidence>
<comment type="subcellular location">
    <subcellularLocation>
        <location evidence="1">Membrane</location>
        <topology evidence="1">Multi-pass membrane protein</topology>
    </subcellularLocation>
</comment>
<evidence type="ECO:0000256" key="3">
    <source>
        <dbReference type="ARBA" id="ARBA00022692"/>
    </source>
</evidence>
<evidence type="ECO:0000259" key="7">
    <source>
        <dbReference type="Pfam" id="PF04138"/>
    </source>
</evidence>
<protein>
    <submittedName>
        <fullName evidence="9">GtrA family protein</fullName>
    </submittedName>
    <submittedName>
        <fullName evidence="8">Teichoic acid glycosylation protein</fullName>
    </submittedName>
</protein>
<dbReference type="PANTHER" id="PTHR38459">
    <property type="entry name" value="PROPHAGE BACTOPRENOL-LINKED GLUCOSE TRANSLOCASE HOMOLOG"/>
    <property type="match status" value="1"/>
</dbReference>
<evidence type="ECO:0000313" key="8">
    <source>
        <dbReference type="EMBL" id="ONN43821.1"/>
    </source>
</evidence>
<dbReference type="InterPro" id="IPR007267">
    <property type="entry name" value="GtrA_DPMS_TM"/>
</dbReference>
<feature type="transmembrane region" description="Helical" evidence="6">
    <location>
        <begin position="20"/>
        <end position="40"/>
    </location>
</feature>
<name>A0A1A6G7B7_ENTMU</name>
<reference evidence="9 11" key="2">
    <citation type="submission" date="2018-03" db="EMBL/GenBank/DDBJ databases">
        <title>Draft genome sequences of four Enterococcus mundtii strains isolated from beef slaughterhouses in Kenya.</title>
        <authorList>
            <person name="Wambui J."/>
            <person name="Stevens M."/>
            <person name="Njage P."/>
            <person name="Stephan R."/>
            <person name="Tasara T."/>
        </authorList>
    </citation>
    <scope>NUCLEOTIDE SEQUENCE [LARGE SCALE GENOMIC DNA]</scope>
    <source>
        <strain evidence="9 11">H18-EM</strain>
    </source>
</reference>
<evidence type="ECO:0000256" key="1">
    <source>
        <dbReference type="ARBA" id="ARBA00004141"/>
    </source>
</evidence>
<comment type="caution">
    <text evidence="8">The sequence shown here is derived from an EMBL/GenBank/DDBJ whole genome shotgun (WGS) entry which is preliminary data.</text>
</comment>
<evidence type="ECO:0000256" key="6">
    <source>
        <dbReference type="SAM" id="Phobius"/>
    </source>
</evidence>
<feature type="transmembrane region" description="Helical" evidence="6">
    <location>
        <begin position="90"/>
        <end position="108"/>
    </location>
</feature>
<dbReference type="InterPro" id="IPR051401">
    <property type="entry name" value="GtrA_CellWall_Glycosyl"/>
</dbReference>
<evidence type="ECO:0000313" key="10">
    <source>
        <dbReference type="Proteomes" id="UP000189299"/>
    </source>
</evidence>
<dbReference type="PANTHER" id="PTHR38459:SF5">
    <property type="entry name" value="CELL WALL TEICHOIC ACID GLYCOSYLATION PROTEIN GTCA"/>
    <property type="match status" value="1"/>
</dbReference>
<keyword evidence="4 6" id="KW-1133">Transmembrane helix</keyword>
<organism evidence="8 10">
    <name type="scientific">Enterococcus mundtii</name>
    <dbReference type="NCBI Taxonomy" id="53346"/>
    <lineage>
        <taxon>Bacteria</taxon>
        <taxon>Bacillati</taxon>
        <taxon>Bacillota</taxon>
        <taxon>Bacilli</taxon>
        <taxon>Lactobacillales</taxon>
        <taxon>Enterococcaceae</taxon>
        <taxon>Enterococcus</taxon>
    </lineage>
</organism>
<comment type="similarity">
    <text evidence="2">Belongs to the GtrA family.</text>
</comment>
<dbReference type="Proteomes" id="UP000189299">
    <property type="component" value="Unassembled WGS sequence"/>
</dbReference>
<dbReference type="Pfam" id="PF04138">
    <property type="entry name" value="GtrA_DPMS_TM"/>
    <property type="match status" value="1"/>
</dbReference>
<reference evidence="8 10" key="1">
    <citation type="submission" date="2016-12" db="EMBL/GenBank/DDBJ databases">
        <authorList>
            <person name="Song W.-J."/>
            <person name="Kurnit D.M."/>
        </authorList>
    </citation>
    <scope>NUCLEOTIDE SEQUENCE [LARGE SCALE GENOMIC DNA]</scope>
    <source>
        <strain evidence="8 10">CGB1038-1_S1</strain>
    </source>
</reference>
<evidence type="ECO:0000256" key="4">
    <source>
        <dbReference type="ARBA" id="ARBA00022989"/>
    </source>
</evidence>
<keyword evidence="3 6" id="KW-0812">Transmembrane</keyword>
<dbReference type="GO" id="GO:0005886">
    <property type="term" value="C:plasma membrane"/>
    <property type="evidence" value="ECO:0007669"/>
    <property type="project" value="TreeGrafter"/>
</dbReference>
<dbReference type="Proteomes" id="UP000244022">
    <property type="component" value="Unassembled WGS sequence"/>
</dbReference>
<feature type="domain" description="GtrA/DPMS transmembrane" evidence="7">
    <location>
        <begin position="22"/>
        <end position="139"/>
    </location>
</feature>
<dbReference type="STRING" id="53346.A5802_000441"/>
<evidence type="ECO:0000313" key="11">
    <source>
        <dbReference type="Proteomes" id="UP000244022"/>
    </source>
</evidence>
<evidence type="ECO:0000256" key="5">
    <source>
        <dbReference type="ARBA" id="ARBA00023136"/>
    </source>
</evidence>